<organism evidence="1 2">
    <name type="scientific">Mycobacterium kansasii</name>
    <dbReference type="NCBI Taxonomy" id="1768"/>
    <lineage>
        <taxon>Bacteria</taxon>
        <taxon>Bacillati</taxon>
        <taxon>Actinomycetota</taxon>
        <taxon>Actinomycetes</taxon>
        <taxon>Mycobacteriales</taxon>
        <taxon>Mycobacteriaceae</taxon>
        <taxon>Mycobacterium</taxon>
    </lineage>
</organism>
<reference evidence="1 2" key="1">
    <citation type="submission" date="2017-02" db="EMBL/GenBank/DDBJ databases">
        <title>Complete genome sequences of Mycobacterium kansasii strains isolated from rhesus macaques.</title>
        <authorList>
            <person name="Panda A."/>
            <person name="Nagaraj S."/>
            <person name="Zhao X."/>
            <person name="Tettelin H."/>
            <person name="Detolla L.J."/>
        </authorList>
    </citation>
    <scope>NUCLEOTIDE SEQUENCE [LARGE SCALE GENOMIC DNA]</scope>
    <source>
        <strain evidence="1 2">11-3469</strain>
    </source>
</reference>
<evidence type="ECO:0000313" key="1">
    <source>
        <dbReference type="EMBL" id="OOK65424.1"/>
    </source>
</evidence>
<evidence type="ECO:0000313" key="2">
    <source>
        <dbReference type="Proteomes" id="UP000188532"/>
    </source>
</evidence>
<name>A0A1V3WEL1_MYCKA</name>
<proteinExistence type="predicted"/>
<dbReference type="AlphaFoldDB" id="A0A1V3WEL1"/>
<protein>
    <submittedName>
        <fullName evidence="1">Uncharacterized protein</fullName>
    </submittedName>
</protein>
<gene>
    <name evidence="1" type="ORF">BZL29_7759</name>
</gene>
<comment type="caution">
    <text evidence="1">The sequence shown here is derived from an EMBL/GenBank/DDBJ whole genome shotgun (WGS) entry which is preliminary data.</text>
</comment>
<accession>A0A1V3WEL1</accession>
<dbReference type="Proteomes" id="UP000188532">
    <property type="component" value="Unassembled WGS sequence"/>
</dbReference>
<dbReference type="EMBL" id="MVBN01000011">
    <property type="protein sequence ID" value="OOK65424.1"/>
    <property type="molecule type" value="Genomic_DNA"/>
</dbReference>
<sequence length="74" mass="8107">MFPESVMEYLRALARLQPYAGAPVVIPDLTRVSRRDAQAVKDAARLVEGETVEGEWEAFTMEAGAAIEPGRTTN</sequence>